<evidence type="ECO:0008006" key="2">
    <source>
        <dbReference type="Google" id="ProtNLM"/>
    </source>
</evidence>
<dbReference type="AlphaFoldDB" id="A0A6C0ERY5"/>
<reference evidence="1" key="1">
    <citation type="journal article" date="2020" name="Nature">
        <title>Giant virus diversity and host interactions through global metagenomics.</title>
        <authorList>
            <person name="Schulz F."/>
            <person name="Roux S."/>
            <person name="Paez-Espino D."/>
            <person name="Jungbluth S."/>
            <person name="Walsh D.A."/>
            <person name="Denef V.J."/>
            <person name="McMahon K.D."/>
            <person name="Konstantinidis K.T."/>
            <person name="Eloe-Fadrosh E.A."/>
            <person name="Kyrpides N.C."/>
            <person name="Woyke T."/>
        </authorList>
    </citation>
    <scope>NUCLEOTIDE SEQUENCE</scope>
    <source>
        <strain evidence="1">GVMAG-M-3300009155-2</strain>
    </source>
</reference>
<proteinExistence type="predicted"/>
<dbReference type="Gene3D" id="1.10.3210.10">
    <property type="entry name" value="Hypothetical protein af1432"/>
    <property type="match status" value="1"/>
</dbReference>
<protein>
    <recommendedName>
        <fullName evidence="2">HD domain-containing protein</fullName>
    </recommendedName>
</protein>
<name>A0A6C0ERY5_9ZZZZ</name>
<evidence type="ECO:0000313" key="1">
    <source>
        <dbReference type="EMBL" id="QHT31441.1"/>
    </source>
</evidence>
<dbReference type="PANTHER" id="PTHR33594:SF1">
    <property type="entry name" value="HD_PDEASE DOMAIN-CONTAINING PROTEIN"/>
    <property type="match status" value="1"/>
</dbReference>
<sequence>MLIYKLKYMRLLSLTPIINYALSYVSRITRIFNIDESHGLKHSMEVFHLANKIYKSEVKDNPFLENQEDIIYVSAILHDMCDKKYMNEKTGITMMNNYMSPYIPKIKLDVISDIISTMSYSKVKANGFPDLKDYQLSYHIVREADLLTAYDIDRCIIYGMEVEKLDYMDALKRAIELFDNRVLKYRSDKLFKTKYSKRLSLQLHKKVIKDIEYLKSMYLEND</sequence>
<dbReference type="EMBL" id="MN738920">
    <property type="protein sequence ID" value="QHT31441.1"/>
    <property type="molecule type" value="Genomic_DNA"/>
</dbReference>
<organism evidence="1">
    <name type="scientific">viral metagenome</name>
    <dbReference type="NCBI Taxonomy" id="1070528"/>
    <lineage>
        <taxon>unclassified sequences</taxon>
        <taxon>metagenomes</taxon>
        <taxon>organismal metagenomes</taxon>
    </lineage>
</organism>
<dbReference type="SUPFAM" id="SSF109604">
    <property type="entry name" value="HD-domain/PDEase-like"/>
    <property type="match status" value="1"/>
</dbReference>
<accession>A0A6C0ERY5</accession>
<dbReference type="PANTHER" id="PTHR33594">
    <property type="entry name" value="SUPERFAMILY HYDROLASE, PUTATIVE (AFU_ORTHOLOGUE AFUA_1G03035)-RELATED"/>
    <property type="match status" value="1"/>
</dbReference>